<sequence length="329" mass="35819">MGPEDLRQITSSLKQPSYKELLIGFEGSEDCGAFVLDSQHSGDILLNTADFITPIVDDPYIYGQIAAANSLSDVFAMGGRALSALNLFMWDSAHVSKEMAREILEGGLSKITESHAMLLGGHTTSDSEQKYGLSVTGVVESKYLWRNNTAQIGDLLVLCKPIGSGIVSTGLKARVITHADEMIQSLCKLNMYATQIAREYEIHACTDITGFGLIGHIFEMCSKGKAEYSVLLYSSDIPCFSQVHTLSQEGIIPGGTYANKEAFAPFVNIECDISDDSIFYDVQTSGGLLFALPMGEAKDLVYDLRRAGYEYATIIGEILPKRHNTILLG</sequence>
<feature type="domain" description="PurM-like N-terminal" evidence="6">
    <location>
        <begin position="30"/>
        <end position="139"/>
    </location>
</feature>
<keyword evidence="3 8" id="KW-0418">Kinase</keyword>
<dbReference type="GO" id="GO:0005737">
    <property type="term" value="C:cytoplasm"/>
    <property type="evidence" value="ECO:0007669"/>
    <property type="project" value="TreeGrafter"/>
</dbReference>
<keyword evidence="9" id="KW-1185">Reference proteome</keyword>
<dbReference type="InterPro" id="IPR036921">
    <property type="entry name" value="PurM-like_N_sf"/>
</dbReference>
<dbReference type="PANTHER" id="PTHR10256">
    <property type="entry name" value="SELENIDE, WATER DIKINASE"/>
    <property type="match status" value="1"/>
</dbReference>
<dbReference type="GO" id="GO:0004756">
    <property type="term" value="F:selenide, water dikinase activity"/>
    <property type="evidence" value="ECO:0007669"/>
    <property type="project" value="TreeGrafter"/>
</dbReference>
<dbReference type="InterPro" id="IPR004536">
    <property type="entry name" value="SPS/SelD"/>
</dbReference>
<evidence type="ECO:0000256" key="2">
    <source>
        <dbReference type="ARBA" id="ARBA00022741"/>
    </source>
</evidence>
<protein>
    <submittedName>
        <fullName evidence="8">Selenide, water dikinase SelD</fullName>
    </submittedName>
</protein>
<dbReference type="NCBIfam" id="TIGR00476">
    <property type="entry name" value="selD"/>
    <property type="match status" value="1"/>
</dbReference>
<dbReference type="OrthoDB" id="9767928at2"/>
<keyword evidence="2" id="KW-0547">Nucleotide-binding</keyword>
<comment type="caution">
    <text evidence="8">The sequence shown here is derived from an EMBL/GenBank/DDBJ whole genome shotgun (WGS) entry which is preliminary data.</text>
</comment>
<keyword evidence="1" id="KW-0808">Transferase</keyword>
<dbReference type="Gene3D" id="3.90.650.10">
    <property type="entry name" value="PurM-like C-terminal domain"/>
    <property type="match status" value="1"/>
</dbReference>
<evidence type="ECO:0000259" key="6">
    <source>
        <dbReference type="Pfam" id="PF00586"/>
    </source>
</evidence>
<evidence type="ECO:0000313" key="9">
    <source>
        <dbReference type="Proteomes" id="UP000256514"/>
    </source>
</evidence>
<evidence type="ECO:0000259" key="7">
    <source>
        <dbReference type="Pfam" id="PF02769"/>
    </source>
</evidence>
<dbReference type="InterPro" id="IPR036676">
    <property type="entry name" value="PurM-like_C_sf"/>
</dbReference>
<organism evidence="8 9">
    <name type="scientific">Helicobacter equorum</name>
    <dbReference type="NCBI Taxonomy" id="361872"/>
    <lineage>
        <taxon>Bacteria</taxon>
        <taxon>Pseudomonadati</taxon>
        <taxon>Campylobacterota</taxon>
        <taxon>Epsilonproteobacteria</taxon>
        <taxon>Campylobacterales</taxon>
        <taxon>Helicobacteraceae</taxon>
        <taxon>Helicobacter</taxon>
    </lineage>
</organism>
<dbReference type="Gene3D" id="3.30.1330.10">
    <property type="entry name" value="PurM-like, N-terminal domain"/>
    <property type="match status" value="1"/>
</dbReference>
<gene>
    <name evidence="8" type="primary">selD</name>
    <name evidence="8" type="ORF">CQA54_08220</name>
</gene>
<dbReference type="CDD" id="cd02195">
    <property type="entry name" value="SelD"/>
    <property type="match status" value="1"/>
</dbReference>
<name>A0A3D8ILD9_9HELI</name>
<dbReference type="InterPro" id="IPR016188">
    <property type="entry name" value="PurM-like_N"/>
</dbReference>
<evidence type="ECO:0000256" key="3">
    <source>
        <dbReference type="ARBA" id="ARBA00022777"/>
    </source>
</evidence>
<dbReference type="GO" id="GO:0005524">
    <property type="term" value="F:ATP binding"/>
    <property type="evidence" value="ECO:0007669"/>
    <property type="project" value="UniProtKB-KW"/>
</dbReference>
<dbReference type="PIRSF" id="PIRSF036407">
    <property type="entry name" value="Selenphspht_syn"/>
    <property type="match status" value="1"/>
</dbReference>
<evidence type="ECO:0000256" key="1">
    <source>
        <dbReference type="ARBA" id="ARBA00022679"/>
    </source>
</evidence>
<accession>A0A3D8ILD9</accession>
<evidence type="ECO:0000256" key="4">
    <source>
        <dbReference type="ARBA" id="ARBA00022840"/>
    </source>
</evidence>
<dbReference type="InterPro" id="IPR010918">
    <property type="entry name" value="PurM-like_C_dom"/>
</dbReference>
<feature type="domain" description="PurM-like C-terminal" evidence="7">
    <location>
        <begin position="152"/>
        <end position="326"/>
    </location>
</feature>
<dbReference type="Proteomes" id="UP000256514">
    <property type="component" value="Unassembled WGS sequence"/>
</dbReference>
<keyword evidence="4" id="KW-0067">ATP-binding</keyword>
<dbReference type="PANTHER" id="PTHR10256:SF0">
    <property type="entry name" value="INACTIVE SELENIDE, WATER DIKINASE-LIKE PROTEIN-RELATED"/>
    <property type="match status" value="1"/>
</dbReference>
<dbReference type="Pfam" id="PF00586">
    <property type="entry name" value="AIRS"/>
    <property type="match status" value="1"/>
</dbReference>
<evidence type="ECO:0000313" key="8">
    <source>
        <dbReference type="EMBL" id="RDU65933.1"/>
    </source>
</evidence>
<dbReference type="RefSeq" id="WP_115571612.1">
    <property type="nucleotide sequence ID" value="NZ_NXLT01000010.1"/>
</dbReference>
<dbReference type="SUPFAM" id="SSF56042">
    <property type="entry name" value="PurM C-terminal domain-like"/>
    <property type="match status" value="1"/>
</dbReference>
<dbReference type="SUPFAM" id="SSF55326">
    <property type="entry name" value="PurM N-terminal domain-like"/>
    <property type="match status" value="1"/>
</dbReference>
<dbReference type="EMBL" id="NXLT01000010">
    <property type="protein sequence ID" value="RDU65933.1"/>
    <property type="molecule type" value="Genomic_DNA"/>
</dbReference>
<dbReference type="GO" id="GO:0016260">
    <property type="term" value="P:selenocysteine biosynthetic process"/>
    <property type="evidence" value="ECO:0007669"/>
    <property type="project" value="TreeGrafter"/>
</dbReference>
<dbReference type="AlphaFoldDB" id="A0A3D8ILD9"/>
<evidence type="ECO:0000256" key="5">
    <source>
        <dbReference type="ARBA" id="ARBA00023266"/>
    </source>
</evidence>
<keyword evidence="5" id="KW-0711">Selenium</keyword>
<proteinExistence type="predicted"/>
<dbReference type="Pfam" id="PF02769">
    <property type="entry name" value="AIRS_C"/>
    <property type="match status" value="1"/>
</dbReference>
<reference evidence="8 9" key="1">
    <citation type="submission" date="2018-04" db="EMBL/GenBank/DDBJ databases">
        <title>Novel Campyloabacter and Helicobacter Species and Strains.</title>
        <authorList>
            <person name="Mannion A.J."/>
            <person name="Shen Z."/>
            <person name="Fox J.G."/>
        </authorList>
    </citation>
    <scope>NUCLEOTIDE SEQUENCE [LARGE SCALE GENOMIC DNA]</scope>
    <source>
        <strain evidence="8 9">MIT 12-6600</strain>
    </source>
</reference>